<protein>
    <submittedName>
        <fullName evidence="1">Uncharacterized protein</fullName>
    </submittedName>
</protein>
<evidence type="ECO:0000313" key="2">
    <source>
        <dbReference type="Proteomes" id="UP000822688"/>
    </source>
</evidence>
<name>A0A8T0IH63_CERPU</name>
<dbReference type="EMBL" id="CM026423">
    <property type="protein sequence ID" value="KAG0582226.1"/>
    <property type="molecule type" value="Genomic_DNA"/>
</dbReference>
<sequence length="73" mass="8358">MVPRDPSVARRCGLHARCQTVYAQQFSFNTSRLWQLREAVRLIRLQCAIRLRPFCDQDEGEVYCRGLSSAAGV</sequence>
<keyword evidence="2" id="KW-1185">Reference proteome</keyword>
<dbReference type="Proteomes" id="UP000822688">
    <property type="component" value="Chromosome 3"/>
</dbReference>
<evidence type="ECO:0000313" key="1">
    <source>
        <dbReference type="EMBL" id="KAG0582226.1"/>
    </source>
</evidence>
<proteinExistence type="predicted"/>
<organism evidence="1 2">
    <name type="scientific">Ceratodon purpureus</name>
    <name type="common">Fire moss</name>
    <name type="synonym">Dicranum purpureum</name>
    <dbReference type="NCBI Taxonomy" id="3225"/>
    <lineage>
        <taxon>Eukaryota</taxon>
        <taxon>Viridiplantae</taxon>
        <taxon>Streptophyta</taxon>
        <taxon>Embryophyta</taxon>
        <taxon>Bryophyta</taxon>
        <taxon>Bryophytina</taxon>
        <taxon>Bryopsida</taxon>
        <taxon>Dicranidae</taxon>
        <taxon>Pseudoditrichales</taxon>
        <taxon>Ditrichaceae</taxon>
        <taxon>Ceratodon</taxon>
    </lineage>
</organism>
<comment type="caution">
    <text evidence="1">The sequence shown here is derived from an EMBL/GenBank/DDBJ whole genome shotgun (WGS) entry which is preliminary data.</text>
</comment>
<reference evidence="1" key="1">
    <citation type="submission" date="2020-06" db="EMBL/GenBank/DDBJ databases">
        <title>WGS assembly of Ceratodon purpureus strain R40.</title>
        <authorList>
            <person name="Carey S.B."/>
            <person name="Jenkins J."/>
            <person name="Shu S."/>
            <person name="Lovell J.T."/>
            <person name="Sreedasyam A."/>
            <person name="Maumus F."/>
            <person name="Tiley G.P."/>
            <person name="Fernandez-Pozo N."/>
            <person name="Barry K."/>
            <person name="Chen C."/>
            <person name="Wang M."/>
            <person name="Lipzen A."/>
            <person name="Daum C."/>
            <person name="Saski C.A."/>
            <person name="Payton A.C."/>
            <person name="Mcbreen J.C."/>
            <person name="Conrad R.E."/>
            <person name="Kollar L.M."/>
            <person name="Olsson S."/>
            <person name="Huttunen S."/>
            <person name="Landis J.B."/>
            <person name="Wickett N.J."/>
            <person name="Johnson M.G."/>
            <person name="Rensing S.A."/>
            <person name="Grimwood J."/>
            <person name="Schmutz J."/>
            <person name="Mcdaniel S.F."/>
        </authorList>
    </citation>
    <scope>NUCLEOTIDE SEQUENCE</scope>
    <source>
        <strain evidence="1">R40</strain>
    </source>
</reference>
<gene>
    <name evidence="1" type="ORF">KC19_3G044300</name>
</gene>
<accession>A0A8T0IH63</accession>
<dbReference type="AlphaFoldDB" id="A0A8T0IH63"/>